<evidence type="ECO:0000256" key="4">
    <source>
        <dbReference type="ARBA" id="ARBA00032089"/>
    </source>
</evidence>
<feature type="signal peptide" evidence="5">
    <location>
        <begin position="1"/>
        <end position="19"/>
    </location>
</feature>
<keyword evidence="3" id="KW-0133">Cell shape</keyword>
<feature type="chain" id="PRO_5009514416" description="Cell shape-determining protein MreC" evidence="5">
    <location>
        <begin position="20"/>
        <end position="266"/>
    </location>
</feature>
<keyword evidence="5" id="KW-0732">Signal</keyword>
<dbReference type="NCBIfam" id="TIGR00219">
    <property type="entry name" value="mreC"/>
    <property type="match status" value="1"/>
</dbReference>
<dbReference type="PIRSF" id="PIRSF038471">
    <property type="entry name" value="MreC"/>
    <property type="match status" value="1"/>
</dbReference>
<dbReference type="STRING" id="1802579.A2310_07190"/>
<dbReference type="Gene3D" id="2.40.10.350">
    <property type="entry name" value="Rod shape-determining protein MreC, domain 2"/>
    <property type="match status" value="1"/>
</dbReference>
<dbReference type="EMBL" id="MEUB01000027">
    <property type="protein sequence ID" value="OGC22535.1"/>
    <property type="molecule type" value="Genomic_DNA"/>
</dbReference>
<dbReference type="AlphaFoldDB" id="A0A1F4SQ34"/>
<protein>
    <recommendedName>
        <fullName evidence="2">Cell shape-determining protein MreC</fullName>
    </recommendedName>
    <alternativeName>
        <fullName evidence="4">Cell shape protein MreC</fullName>
    </alternativeName>
</protein>
<dbReference type="InterPro" id="IPR042175">
    <property type="entry name" value="Cell/Rod_MreC_2"/>
</dbReference>
<dbReference type="InterPro" id="IPR055342">
    <property type="entry name" value="MreC_beta-barrel_core"/>
</dbReference>
<evidence type="ECO:0000259" key="6">
    <source>
        <dbReference type="Pfam" id="PF04085"/>
    </source>
</evidence>
<evidence type="ECO:0000256" key="2">
    <source>
        <dbReference type="ARBA" id="ARBA00013855"/>
    </source>
</evidence>
<accession>A0A1F4SQ34</accession>
<reference evidence="7 8" key="1">
    <citation type="journal article" date="2016" name="Nat. Commun.">
        <title>Thousands of microbial genomes shed light on interconnected biogeochemical processes in an aquifer system.</title>
        <authorList>
            <person name="Anantharaman K."/>
            <person name="Brown C.T."/>
            <person name="Hug L.A."/>
            <person name="Sharon I."/>
            <person name="Castelle C.J."/>
            <person name="Probst A.J."/>
            <person name="Thomas B.C."/>
            <person name="Singh A."/>
            <person name="Wilkins M.J."/>
            <person name="Karaoz U."/>
            <person name="Brodie E.L."/>
            <person name="Williams K.H."/>
            <person name="Hubbard S.S."/>
            <person name="Banfield J.F."/>
        </authorList>
    </citation>
    <scope>NUCLEOTIDE SEQUENCE [LARGE SCALE GENOMIC DNA]</scope>
</reference>
<evidence type="ECO:0000313" key="8">
    <source>
        <dbReference type="Proteomes" id="UP000178417"/>
    </source>
</evidence>
<comment type="similarity">
    <text evidence="1">Belongs to the MreC family.</text>
</comment>
<comment type="caution">
    <text evidence="7">The sequence shown here is derived from an EMBL/GenBank/DDBJ whole genome shotgun (WGS) entry which is preliminary data.</text>
</comment>
<dbReference type="Proteomes" id="UP000178417">
    <property type="component" value="Unassembled WGS sequence"/>
</dbReference>
<dbReference type="PANTHER" id="PTHR34138">
    <property type="entry name" value="CELL SHAPE-DETERMINING PROTEIN MREC"/>
    <property type="match status" value="1"/>
</dbReference>
<evidence type="ECO:0000256" key="3">
    <source>
        <dbReference type="ARBA" id="ARBA00022960"/>
    </source>
</evidence>
<dbReference type="InterPro" id="IPR007221">
    <property type="entry name" value="MreC"/>
</dbReference>
<dbReference type="InterPro" id="IPR042177">
    <property type="entry name" value="Cell/Rod_1"/>
</dbReference>
<dbReference type="GO" id="GO:0008360">
    <property type="term" value="P:regulation of cell shape"/>
    <property type="evidence" value="ECO:0007669"/>
    <property type="project" value="UniProtKB-KW"/>
</dbReference>
<evidence type="ECO:0000313" key="7">
    <source>
        <dbReference type="EMBL" id="OGC22535.1"/>
    </source>
</evidence>
<feature type="domain" description="Rod shape-determining protein MreC beta-barrel core" evidence="6">
    <location>
        <begin position="118"/>
        <end position="264"/>
    </location>
</feature>
<gene>
    <name evidence="7" type="ORF">A2310_07190</name>
</gene>
<evidence type="ECO:0000256" key="1">
    <source>
        <dbReference type="ARBA" id="ARBA00009369"/>
    </source>
</evidence>
<dbReference type="Pfam" id="PF04085">
    <property type="entry name" value="MreC"/>
    <property type="match status" value="1"/>
</dbReference>
<dbReference type="GO" id="GO:0005886">
    <property type="term" value="C:plasma membrane"/>
    <property type="evidence" value="ECO:0007669"/>
    <property type="project" value="TreeGrafter"/>
</dbReference>
<sequence length="266" mass="30069">MSYRFFLILFLSLSFLLNVQPITNSSFVHVIESSVSTSFFPLQRGFNFVIDAVPNTFIFMANAYKFKKISDQYFLELKELKAELSLLESVKNENEEFRRILGFMKKAPYRFNLIPAKIIDRENENWNYSITIDAGINKGIREGFTVISENGLVGRVTRVDKFSSKIMLITSPHSAVSVIVSRSKTFGIARGGFGINRLILDNIPEDALISIESEVVVSPASNVFIQGIPVAMVLKVNKKVEDIFQAVELKTSVDFSKIKVVFVCRQ</sequence>
<dbReference type="PANTHER" id="PTHR34138:SF1">
    <property type="entry name" value="CELL SHAPE-DETERMINING PROTEIN MREC"/>
    <property type="match status" value="1"/>
</dbReference>
<evidence type="ECO:0000256" key="5">
    <source>
        <dbReference type="SAM" id="SignalP"/>
    </source>
</evidence>
<dbReference type="Gene3D" id="2.40.10.340">
    <property type="entry name" value="Rod shape-determining protein MreC, domain 1"/>
    <property type="match status" value="1"/>
</dbReference>
<organism evidence="7 8">
    <name type="scientific">candidate division WOR-1 bacterium RIFOXYB2_FULL_37_13</name>
    <dbReference type="NCBI Taxonomy" id="1802579"/>
    <lineage>
        <taxon>Bacteria</taxon>
        <taxon>Bacillati</taxon>
        <taxon>Saganbacteria</taxon>
    </lineage>
</organism>
<name>A0A1F4SQ34_UNCSA</name>
<proteinExistence type="inferred from homology"/>